<dbReference type="InterPro" id="IPR003313">
    <property type="entry name" value="AraC-bd"/>
</dbReference>
<dbReference type="Gene3D" id="2.60.120.10">
    <property type="entry name" value="Jelly Rolls"/>
    <property type="match status" value="1"/>
</dbReference>
<evidence type="ECO:0000259" key="2">
    <source>
        <dbReference type="PROSITE" id="PS01124"/>
    </source>
</evidence>
<evidence type="ECO:0000313" key="3">
    <source>
        <dbReference type="EMBL" id="MFC4718319.1"/>
    </source>
</evidence>
<sequence>MDFTQLDQQLTKISVKEAYYQKNPSLSEIYSHLTTERLNDIDVYVFNKLIPENQNYQIVKQNRFTPVPLHVHSFIELNYMYAGECIQYIDGKKVHLKRGQICLIDTSVPHAIEATGEDDILINLLIEKDYFRKQLSQENFESGIVFDFILDALSERQTHNQYIVFKDNQNQRIHITMQQILLEHYQPMIGNFAIIEKLIAVLILLLIREFDYETNKKSQKSKEQMLHILQYIEAHYLDVSLAELAQVFNYSPAYLSTLIRKETSKNFTQLVIERRLEHAKKLIMQGTMPVYQVAIESGFSNITFFL</sequence>
<dbReference type="Gene3D" id="1.10.10.60">
    <property type="entry name" value="Homeodomain-like"/>
    <property type="match status" value="2"/>
</dbReference>
<reference evidence="4" key="1">
    <citation type="journal article" date="2019" name="Int. J. Syst. Evol. Microbiol.">
        <title>The Global Catalogue of Microorganisms (GCM) 10K type strain sequencing project: providing services to taxonomists for standard genome sequencing and annotation.</title>
        <authorList>
            <consortium name="The Broad Institute Genomics Platform"/>
            <consortium name="The Broad Institute Genome Sequencing Center for Infectious Disease"/>
            <person name="Wu L."/>
            <person name="Ma J."/>
        </authorList>
    </citation>
    <scope>NUCLEOTIDE SEQUENCE [LARGE SCALE GENOMIC DNA]</scope>
    <source>
        <strain evidence="4">CGMCC 1.19032</strain>
    </source>
</reference>
<dbReference type="Pfam" id="PF12833">
    <property type="entry name" value="HTH_18"/>
    <property type="match status" value="1"/>
</dbReference>
<dbReference type="InterPro" id="IPR018060">
    <property type="entry name" value="HTH_AraC"/>
</dbReference>
<dbReference type="InterPro" id="IPR011051">
    <property type="entry name" value="RmlC_Cupin_sf"/>
</dbReference>
<dbReference type="Proteomes" id="UP001595969">
    <property type="component" value="Unassembled WGS sequence"/>
</dbReference>
<dbReference type="Pfam" id="PF02311">
    <property type="entry name" value="AraC_binding"/>
    <property type="match status" value="1"/>
</dbReference>
<dbReference type="InterPro" id="IPR014710">
    <property type="entry name" value="RmlC-like_jellyroll"/>
</dbReference>
<keyword evidence="1" id="KW-0238">DNA-binding</keyword>
<proteinExistence type="predicted"/>
<dbReference type="PROSITE" id="PS01124">
    <property type="entry name" value="HTH_ARAC_FAMILY_2"/>
    <property type="match status" value="1"/>
</dbReference>
<dbReference type="PANTHER" id="PTHR43280">
    <property type="entry name" value="ARAC-FAMILY TRANSCRIPTIONAL REGULATOR"/>
    <property type="match status" value="1"/>
</dbReference>
<dbReference type="SMART" id="SM00342">
    <property type="entry name" value="HTH_ARAC"/>
    <property type="match status" value="1"/>
</dbReference>
<organism evidence="3 4">
    <name type="scientific">Enterococcus lemanii</name>
    <dbReference type="NCBI Taxonomy" id="1159752"/>
    <lineage>
        <taxon>Bacteria</taxon>
        <taxon>Bacillati</taxon>
        <taxon>Bacillota</taxon>
        <taxon>Bacilli</taxon>
        <taxon>Lactobacillales</taxon>
        <taxon>Enterococcaceae</taxon>
        <taxon>Enterococcus</taxon>
    </lineage>
</organism>
<dbReference type="SUPFAM" id="SSF51182">
    <property type="entry name" value="RmlC-like cupins"/>
    <property type="match status" value="1"/>
</dbReference>
<comment type="caution">
    <text evidence="3">The sequence shown here is derived from an EMBL/GenBank/DDBJ whole genome shotgun (WGS) entry which is preliminary data.</text>
</comment>
<dbReference type="PANTHER" id="PTHR43280:SF28">
    <property type="entry name" value="HTH-TYPE TRANSCRIPTIONAL ACTIVATOR RHAS"/>
    <property type="match status" value="1"/>
</dbReference>
<protein>
    <submittedName>
        <fullName evidence="3">AraC family transcriptional regulator</fullName>
    </submittedName>
</protein>
<dbReference type="RefSeq" id="WP_239576175.1">
    <property type="nucleotide sequence ID" value="NZ_JAFBFD010000036.1"/>
</dbReference>
<dbReference type="EMBL" id="JBHSGS010000007">
    <property type="protein sequence ID" value="MFC4718319.1"/>
    <property type="molecule type" value="Genomic_DNA"/>
</dbReference>
<evidence type="ECO:0000256" key="1">
    <source>
        <dbReference type="ARBA" id="ARBA00023125"/>
    </source>
</evidence>
<evidence type="ECO:0000313" key="4">
    <source>
        <dbReference type="Proteomes" id="UP001595969"/>
    </source>
</evidence>
<name>A0ABV9MT74_9ENTE</name>
<gene>
    <name evidence="3" type="ORF">ACFO5I_00975</name>
</gene>
<feature type="domain" description="HTH araC/xylS-type" evidence="2">
    <location>
        <begin position="226"/>
        <end position="306"/>
    </location>
</feature>
<accession>A0ABV9MT74</accession>
<keyword evidence="4" id="KW-1185">Reference proteome</keyword>